<dbReference type="PANTHER" id="PTHR43159">
    <property type="entry name" value="ENOYL-[ACYL-CARRIER-PROTEIN] REDUCTASE"/>
    <property type="match status" value="1"/>
</dbReference>
<keyword evidence="8 11" id="KW-0520">NAD</keyword>
<protein>
    <recommendedName>
        <fullName evidence="8">Enoyl-[acyl-carrier-protein] reductase [NADH]</fullName>
        <ecNumber evidence="8">1.3.1.9</ecNumber>
    </recommendedName>
</protein>
<dbReference type="InterPro" id="IPR014358">
    <property type="entry name" value="Enoyl-ACP_Rdtase_NADH"/>
</dbReference>
<evidence type="ECO:0000313" key="13">
    <source>
        <dbReference type="Proteomes" id="UP000287336"/>
    </source>
</evidence>
<evidence type="ECO:0000256" key="5">
    <source>
        <dbReference type="ARBA" id="ARBA00023002"/>
    </source>
</evidence>
<gene>
    <name evidence="12" type="primary">fabI</name>
    <name evidence="12" type="ORF">ELY33_15915</name>
</gene>
<dbReference type="SUPFAM" id="SSF51735">
    <property type="entry name" value="NAD(P)-binding Rossmann-fold domains"/>
    <property type="match status" value="1"/>
</dbReference>
<dbReference type="InterPro" id="IPR002347">
    <property type="entry name" value="SDR_fam"/>
</dbReference>
<dbReference type="GO" id="GO:0004318">
    <property type="term" value="F:enoyl-[acyl-carrier-protein] reductase (NADH) activity"/>
    <property type="evidence" value="ECO:0007669"/>
    <property type="project" value="UniProtKB-EC"/>
</dbReference>
<dbReference type="OrthoDB" id="9803628at2"/>
<feature type="active site" description="Proton acceptor" evidence="9">
    <location>
        <position position="149"/>
    </location>
</feature>
<feature type="binding site" evidence="10">
    <location>
        <position position="99"/>
    </location>
    <ligand>
        <name>substrate</name>
    </ligand>
</feature>
<evidence type="ECO:0000256" key="6">
    <source>
        <dbReference type="ARBA" id="ARBA00023098"/>
    </source>
</evidence>
<dbReference type="AlphaFoldDB" id="A0A3S0VZE1"/>
<dbReference type="CDD" id="cd05372">
    <property type="entry name" value="ENR_SDR"/>
    <property type="match status" value="1"/>
</dbReference>
<keyword evidence="4" id="KW-0276">Fatty acid metabolism</keyword>
<feature type="active site" description="Proton acceptor" evidence="9">
    <location>
        <position position="159"/>
    </location>
</feature>
<evidence type="ECO:0000256" key="3">
    <source>
        <dbReference type="ARBA" id="ARBA00022516"/>
    </source>
</evidence>
<evidence type="ECO:0000256" key="1">
    <source>
        <dbReference type="ARBA" id="ARBA00005194"/>
    </source>
</evidence>
<keyword evidence="7 8" id="KW-0275">Fatty acid biosynthesis</keyword>
<accession>A0A3S0VZE1</accession>
<proteinExistence type="inferred from homology"/>
<evidence type="ECO:0000256" key="8">
    <source>
        <dbReference type="PIRNR" id="PIRNR000094"/>
    </source>
</evidence>
<organism evidence="12 13">
    <name type="scientific">Vreelandella andesensis</name>
    <dbReference type="NCBI Taxonomy" id="447567"/>
    <lineage>
        <taxon>Bacteria</taxon>
        <taxon>Pseudomonadati</taxon>
        <taxon>Pseudomonadota</taxon>
        <taxon>Gammaproteobacteria</taxon>
        <taxon>Oceanospirillales</taxon>
        <taxon>Halomonadaceae</taxon>
        <taxon>Vreelandella</taxon>
    </lineage>
</organism>
<dbReference type="EMBL" id="RZHG01000028">
    <property type="protein sequence ID" value="RUR27382.1"/>
    <property type="molecule type" value="Genomic_DNA"/>
</dbReference>
<evidence type="ECO:0000256" key="10">
    <source>
        <dbReference type="PIRSR" id="PIRSR000094-2"/>
    </source>
</evidence>
<comment type="caution">
    <text evidence="12">The sequence shown here is derived from an EMBL/GenBank/DDBJ whole genome shotgun (WGS) entry which is preliminary data.</text>
</comment>
<dbReference type="InterPro" id="IPR036291">
    <property type="entry name" value="NAD(P)-bd_dom_sf"/>
</dbReference>
<evidence type="ECO:0000256" key="9">
    <source>
        <dbReference type="PIRSR" id="PIRSR000094-1"/>
    </source>
</evidence>
<dbReference type="RefSeq" id="WP_126948883.1">
    <property type="nucleotide sequence ID" value="NZ_RZHG01000028.1"/>
</dbReference>
<dbReference type="PANTHER" id="PTHR43159:SF2">
    <property type="entry name" value="ENOYL-[ACYL-CARRIER-PROTEIN] REDUCTASE [NADH], CHLOROPLASTIC"/>
    <property type="match status" value="1"/>
</dbReference>
<keyword evidence="6" id="KW-0443">Lipid metabolism</keyword>
<dbReference type="Proteomes" id="UP000287336">
    <property type="component" value="Unassembled WGS sequence"/>
</dbReference>
<dbReference type="NCBIfam" id="NF005717">
    <property type="entry name" value="PRK07533.1"/>
    <property type="match status" value="1"/>
</dbReference>
<dbReference type="GO" id="GO:0006633">
    <property type="term" value="P:fatty acid biosynthetic process"/>
    <property type="evidence" value="ECO:0007669"/>
    <property type="project" value="UniProtKB-UniPathway"/>
</dbReference>
<keyword evidence="3 8" id="KW-0444">Lipid biosynthesis</keyword>
<dbReference type="UniPathway" id="UPA00094"/>
<feature type="binding site" evidence="11">
    <location>
        <position position="17"/>
    </location>
    <ligand>
        <name>NAD(+)</name>
        <dbReference type="ChEBI" id="CHEBI:57540"/>
    </ligand>
</feature>
<comment type="catalytic activity">
    <reaction evidence="8">
        <text>a 2,3-saturated acyl-[ACP] + NAD(+) = a (2E)-enoyl-[ACP] + NADH + H(+)</text>
        <dbReference type="Rhea" id="RHEA:10240"/>
        <dbReference type="Rhea" id="RHEA-COMP:9925"/>
        <dbReference type="Rhea" id="RHEA-COMP:9926"/>
        <dbReference type="ChEBI" id="CHEBI:15378"/>
        <dbReference type="ChEBI" id="CHEBI:57540"/>
        <dbReference type="ChEBI" id="CHEBI:57945"/>
        <dbReference type="ChEBI" id="CHEBI:78784"/>
        <dbReference type="ChEBI" id="CHEBI:78785"/>
        <dbReference type="EC" id="1.3.1.9"/>
    </reaction>
</comment>
<evidence type="ECO:0000256" key="7">
    <source>
        <dbReference type="ARBA" id="ARBA00023160"/>
    </source>
</evidence>
<dbReference type="Gene3D" id="3.40.50.720">
    <property type="entry name" value="NAD(P)-binding Rossmann-like Domain"/>
    <property type="match status" value="1"/>
</dbReference>
<dbReference type="PRINTS" id="PR00081">
    <property type="entry name" value="GDHRDH"/>
</dbReference>
<dbReference type="PIRSF" id="PIRSF000094">
    <property type="entry name" value="Enoyl-ACP_rdct"/>
    <property type="match status" value="1"/>
</dbReference>
<sequence>MVLNPFSMQGKVGIVAGLANQDSIAFGCAQALHHAGAECLVTYASPKAEKFITPLISTMGEPELLLCDVQHDDQLDALFARAKERWGRIDFVVHSIAYAPFDDLHGRVVDCSKEGFALAMDISCHSFIRMAKHAEPLMKEGGALFNMTYYGAEKVVDNYNLMGPVKAALESATRYMAAELGPQGIRVHAVSPGAIRTRAASGLKAFNELAHDGETRSPLRRLASVQDVGNAVVYLASDAGASLTGLTHYVDAGHHLRF</sequence>
<keyword evidence="13" id="KW-1185">Reference proteome</keyword>
<evidence type="ECO:0000256" key="11">
    <source>
        <dbReference type="PIRSR" id="PIRSR000094-3"/>
    </source>
</evidence>
<comment type="pathway">
    <text evidence="1">Lipid metabolism; fatty acid biosynthesis.</text>
</comment>
<comment type="similarity">
    <text evidence="2 8">Belongs to the short-chain dehydrogenases/reductases (SDR) family. FabI subfamily.</text>
</comment>
<dbReference type="Pfam" id="PF13561">
    <property type="entry name" value="adh_short_C2"/>
    <property type="match status" value="1"/>
</dbReference>
<feature type="binding site" evidence="11">
    <location>
        <begin position="68"/>
        <end position="69"/>
    </location>
    <ligand>
        <name>NAD(+)</name>
        <dbReference type="ChEBI" id="CHEBI:57540"/>
    </ligand>
</feature>
<feature type="binding site" evidence="11">
    <location>
        <position position="96"/>
    </location>
    <ligand>
        <name>NAD(+)</name>
        <dbReference type="ChEBI" id="CHEBI:57540"/>
    </ligand>
</feature>
<name>A0A3S0VZE1_9GAMM</name>
<feature type="binding site" evidence="11">
    <location>
        <begin position="23"/>
        <end position="24"/>
    </location>
    <ligand>
        <name>NAD(+)</name>
        <dbReference type="ChEBI" id="CHEBI:57540"/>
    </ligand>
</feature>
<keyword evidence="5 8" id="KW-0560">Oxidoreductase</keyword>
<feature type="binding site" evidence="11">
    <location>
        <position position="166"/>
    </location>
    <ligand>
        <name>NAD(+)</name>
        <dbReference type="ChEBI" id="CHEBI:57540"/>
    </ligand>
</feature>
<evidence type="ECO:0000256" key="2">
    <source>
        <dbReference type="ARBA" id="ARBA00009233"/>
    </source>
</evidence>
<feature type="binding site" evidence="11">
    <location>
        <begin position="195"/>
        <end position="199"/>
    </location>
    <ligand>
        <name>NAD(+)</name>
        <dbReference type="ChEBI" id="CHEBI:57540"/>
    </ligand>
</feature>
<evidence type="ECO:0000256" key="4">
    <source>
        <dbReference type="ARBA" id="ARBA00022832"/>
    </source>
</evidence>
<dbReference type="EC" id="1.3.1.9" evidence="8"/>
<reference evidence="12 13" key="1">
    <citation type="submission" date="2018-12" db="EMBL/GenBank/DDBJ databases">
        <title>three novel Halomonas strain isolated from plants.</title>
        <authorList>
            <person name="Sun C."/>
        </authorList>
    </citation>
    <scope>NUCLEOTIDE SEQUENCE [LARGE SCALE GENOMIC DNA]</scope>
    <source>
        <strain evidence="12 13">DSM 19434</strain>
    </source>
</reference>
<evidence type="ECO:0000313" key="12">
    <source>
        <dbReference type="EMBL" id="RUR27382.1"/>
    </source>
</evidence>